<feature type="domain" description="Rhodanese" evidence="1">
    <location>
        <begin position="1"/>
        <end position="99"/>
    </location>
</feature>
<dbReference type="AlphaFoldDB" id="A0A4R4N296"/>
<proteinExistence type="predicted"/>
<name>A0A4R4N296_9ACTN</name>
<dbReference type="PROSITE" id="PS50206">
    <property type="entry name" value="RHODANESE_3"/>
    <property type="match status" value="1"/>
</dbReference>
<dbReference type="Pfam" id="PF00581">
    <property type="entry name" value="Rhodanese"/>
    <property type="match status" value="1"/>
</dbReference>
<sequence>MSDGAVLVDIRPAAQRADEGEIPGALIVERNVLEWRFDPASGARLPEATGHDVRVIVFCSEGYTSSLAAASLHDLGLTRATDIDGGFRAWRAAGLPTTGGAGR</sequence>
<dbReference type="SMART" id="SM00450">
    <property type="entry name" value="RHOD"/>
    <property type="match status" value="1"/>
</dbReference>
<protein>
    <submittedName>
        <fullName evidence="2">Rhodanese-like domain-containing protein</fullName>
    </submittedName>
</protein>
<dbReference type="Gene3D" id="3.40.250.10">
    <property type="entry name" value="Rhodanese-like domain"/>
    <property type="match status" value="1"/>
</dbReference>
<dbReference type="GO" id="GO:0004792">
    <property type="term" value="F:thiosulfate-cyanide sulfurtransferase activity"/>
    <property type="evidence" value="ECO:0007669"/>
    <property type="project" value="TreeGrafter"/>
</dbReference>
<dbReference type="PANTHER" id="PTHR44086">
    <property type="entry name" value="THIOSULFATE SULFURTRANSFERASE RDL2, MITOCHONDRIAL-RELATED"/>
    <property type="match status" value="1"/>
</dbReference>
<dbReference type="PANTHER" id="PTHR44086:SF10">
    <property type="entry name" value="THIOSULFATE SULFURTRANSFERASE_RHODANESE-LIKE DOMAIN-CONTAINING PROTEIN 3"/>
    <property type="match status" value="1"/>
</dbReference>
<comment type="caution">
    <text evidence="2">The sequence shown here is derived from an EMBL/GenBank/DDBJ whole genome shotgun (WGS) entry which is preliminary data.</text>
</comment>
<reference evidence="2 3" key="1">
    <citation type="submission" date="2019-03" db="EMBL/GenBank/DDBJ databases">
        <title>Draft genome sequences of novel Actinobacteria.</title>
        <authorList>
            <person name="Sahin N."/>
            <person name="Ay H."/>
            <person name="Saygin H."/>
        </authorList>
    </citation>
    <scope>NUCLEOTIDE SEQUENCE [LARGE SCALE GENOMIC DNA]</scope>
    <source>
        <strain evidence="2 3">DSM 45347</strain>
    </source>
</reference>
<dbReference type="OrthoDB" id="4828183at2"/>
<dbReference type="InterPro" id="IPR001763">
    <property type="entry name" value="Rhodanese-like_dom"/>
</dbReference>
<dbReference type="InterPro" id="IPR036873">
    <property type="entry name" value="Rhodanese-like_dom_sf"/>
</dbReference>
<evidence type="ECO:0000259" key="1">
    <source>
        <dbReference type="PROSITE" id="PS50206"/>
    </source>
</evidence>
<organism evidence="2 3">
    <name type="scientific">Actinomadura bangladeshensis</name>
    <dbReference type="NCBI Taxonomy" id="453573"/>
    <lineage>
        <taxon>Bacteria</taxon>
        <taxon>Bacillati</taxon>
        <taxon>Actinomycetota</taxon>
        <taxon>Actinomycetes</taxon>
        <taxon>Streptosporangiales</taxon>
        <taxon>Thermomonosporaceae</taxon>
        <taxon>Actinomadura</taxon>
    </lineage>
</organism>
<dbReference type="EMBL" id="SMJW01000424">
    <property type="protein sequence ID" value="TDC02831.1"/>
    <property type="molecule type" value="Genomic_DNA"/>
</dbReference>
<evidence type="ECO:0000313" key="3">
    <source>
        <dbReference type="Proteomes" id="UP000295431"/>
    </source>
</evidence>
<evidence type="ECO:0000313" key="2">
    <source>
        <dbReference type="EMBL" id="TDC02831.1"/>
    </source>
</evidence>
<accession>A0A4R4N296</accession>
<gene>
    <name evidence="2" type="ORF">E1284_39080</name>
</gene>
<dbReference type="SUPFAM" id="SSF52821">
    <property type="entry name" value="Rhodanese/Cell cycle control phosphatase"/>
    <property type="match status" value="1"/>
</dbReference>
<keyword evidence="3" id="KW-1185">Reference proteome</keyword>
<dbReference type="Proteomes" id="UP000295431">
    <property type="component" value="Unassembled WGS sequence"/>
</dbReference>